<name>A0AAD6H094_9EURO</name>
<organism evidence="1 2">
    <name type="scientific">Penicillium hetheringtonii</name>
    <dbReference type="NCBI Taxonomy" id="911720"/>
    <lineage>
        <taxon>Eukaryota</taxon>
        <taxon>Fungi</taxon>
        <taxon>Dikarya</taxon>
        <taxon>Ascomycota</taxon>
        <taxon>Pezizomycotina</taxon>
        <taxon>Eurotiomycetes</taxon>
        <taxon>Eurotiomycetidae</taxon>
        <taxon>Eurotiales</taxon>
        <taxon>Aspergillaceae</taxon>
        <taxon>Penicillium</taxon>
    </lineage>
</organism>
<gene>
    <name evidence="1" type="ORF">N7450_003377</name>
</gene>
<evidence type="ECO:0000313" key="2">
    <source>
        <dbReference type="Proteomes" id="UP001216150"/>
    </source>
</evidence>
<sequence>MPDRSKGYSSCFRGSSSRAKRILLHDLTTTHGSKITKKAVLELMQIELEAHSLDISSMVLERVGRMLPDHDAPPEQLGDLKMLLVQPMLLSNKQLGQILQLEELHKQVFTNEGANFGNHLFYIRSWSFSPSQLYSVSDLMQKKGYAFPQLNEWKFASLLAQPCRRCLTIRYIGATNSRKNAFRRFSDDLNNKPESSLFGCMLRFLKMAHLDIFNSAEIHLISDVSLEILGNQSHTGNRLNADDTESILIHLFGCNSLLNVQHGGNHIRYLANYGDEIIFKSLQTKYFEDFRNRCSEFPEREWQSLVTSLGSIFTEVLSPNCSMTKPVVEILGNQAKPYRYLGTTIMIFLGEE</sequence>
<dbReference type="Proteomes" id="UP001216150">
    <property type="component" value="Unassembled WGS sequence"/>
</dbReference>
<reference evidence="1 2" key="1">
    <citation type="journal article" date="2023" name="IMA Fungus">
        <title>Comparative genomic study of the Penicillium genus elucidates a diverse pangenome and 15 lateral gene transfer events.</title>
        <authorList>
            <person name="Petersen C."/>
            <person name="Sorensen T."/>
            <person name="Nielsen M.R."/>
            <person name="Sondergaard T.E."/>
            <person name="Sorensen J.L."/>
            <person name="Fitzpatrick D.A."/>
            <person name="Frisvad J.C."/>
            <person name="Nielsen K.L."/>
        </authorList>
    </citation>
    <scope>NUCLEOTIDE SEQUENCE [LARGE SCALE GENOMIC DNA]</scope>
    <source>
        <strain evidence="1 2">IBT 29057</strain>
    </source>
</reference>
<keyword evidence="2" id="KW-1185">Reference proteome</keyword>
<proteinExistence type="predicted"/>
<dbReference type="AlphaFoldDB" id="A0AAD6H094"/>
<evidence type="ECO:0000313" key="1">
    <source>
        <dbReference type="EMBL" id="KAJ5596919.1"/>
    </source>
</evidence>
<dbReference type="EMBL" id="JAQJAC010000002">
    <property type="protein sequence ID" value="KAJ5596919.1"/>
    <property type="molecule type" value="Genomic_DNA"/>
</dbReference>
<protein>
    <submittedName>
        <fullName evidence="1">Uncharacterized protein</fullName>
    </submittedName>
</protein>
<accession>A0AAD6H094</accession>
<comment type="caution">
    <text evidence="1">The sequence shown here is derived from an EMBL/GenBank/DDBJ whole genome shotgun (WGS) entry which is preliminary data.</text>
</comment>